<evidence type="ECO:0000256" key="4">
    <source>
        <dbReference type="ARBA" id="ARBA00017565"/>
    </source>
</evidence>
<evidence type="ECO:0000256" key="6">
    <source>
        <dbReference type="ARBA" id="ARBA00022723"/>
    </source>
</evidence>
<evidence type="ECO:0000256" key="3">
    <source>
        <dbReference type="ARBA" id="ARBA00012449"/>
    </source>
</evidence>
<name>A0A3B0QHX5_9CHLA</name>
<evidence type="ECO:0000256" key="1">
    <source>
        <dbReference type="ARBA" id="ARBA00002184"/>
    </source>
</evidence>
<feature type="domain" description="Peptidase M16 middle/third" evidence="16">
    <location>
        <begin position="421"/>
        <end position="681"/>
    </location>
</feature>
<dbReference type="InterPro" id="IPR050626">
    <property type="entry name" value="Peptidase_M16"/>
</dbReference>
<evidence type="ECO:0000256" key="13">
    <source>
        <dbReference type="SAM" id="SignalP"/>
    </source>
</evidence>
<dbReference type="AlphaFoldDB" id="A0A3B0QHX5"/>
<dbReference type="Pfam" id="PF22456">
    <property type="entry name" value="PqqF-like_C_4"/>
    <property type="match status" value="1"/>
</dbReference>
<keyword evidence="5 18" id="KW-0645">Protease</keyword>
<evidence type="ECO:0000259" key="15">
    <source>
        <dbReference type="Pfam" id="PF05193"/>
    </source>
</evidence>
<dbReference type="Pfam" id="PF16187">
    <property type="entry name" value="Peptidase_M16_M"/>
    <property type="match status" value="1"/>
</dbReference>
<dbReference type="GO" id="GO:0004222">
    <property type="term" value="F:metalloendopeptidase activity"/>
    <property type="evidence" value="ECO:0007669"/>
    <property type="project" value="UniProtKB-EC"/>
</dbReference>
<reference evidence="19" key="1">
    <citation type="submission" date="2017-11" db="EMBL/GenBank/DDBJ databases">
        <authorList>
            <person name="Seth-Smith MB H."/>
        </authorList>
    </citation>
    <scope>NUCLEOTIDE SEQUENCE [LARGE SCALE GENOMIC DNA]</scope>
</reference>
<dbReference type="PANTHER" id="PTHR43690">
    <property type="entry name" value="NARDILYSIN"/>
    <property type="match status" value="1"/>
</dbReference>
<evidence type="ECO:0000259" key="17">
    <source>
        <dbReference type="Pfam" id="PF22456"/>
    </source>
</evidence>
<accession>A0A3B0QHX5</accession>
<comment type="function">
    <text evidence="1">Endopeptidase that degrades small peptides of less than 7 kDa, such as glucagon and insulin.</text>
</comment>
<dbReference type="PANTHER" id="PTHR43690:SF18">
    <property type="entry name" value="INSULIN-DEGRADING ENZYME-RELATED"/>
    <property type="match status" value="1"/>
</dbReference>
<gene>
    <name evidence="18" type="primary">ptrA</name>
    <name evidence="18" type="ORF">C834K_0834</name>
</gene>
<evidence type="ECO:0000256" key="10">
    <source>
        <dbReference type="ARBA" id="ARBA00029597"/>
    </source>
</evidence>
<feature type="domain" description="Peptidase M16 C-terminal" evidence="15">
    <location>
        <begin position="210"/>
        <end position="382"/>
    </location>
</feature>
<feature type="signal peptide" evidence="13">
    <location>
        <begin position="1"/>
        <end position="18"/>
    </location>
</feature>
<dbReference type="EMBL" id="LS992154">
    <property type="protein sequence ID" value="SYX09274.1"/>
    <property type="molecule type" value="Genomic_DNA"/>
</dbReference>
<dbReference type="SUPFAM" id="SSF63411">
    <property type="entry name" value="LuxS/MPP-like metallohydrolase"/>
    <property type="match status" value="4"/>
</dbReference>
<feature type="domain" description="Peptidase M16 N-terminal" evidence="14">
    <location>
        <begin position="56"/>
        <end position="180"/>
    </location>
</feature>
<evidence type="ECO:0000256" key="11">
    <source>
        <dbReference type="ARBA" id="ARBA00031184"/>
    </source>
</evidence>
<dbReference type="InterPro" id="IPR011249">
    <property type="entry name" value="Metalloenz_LuxS/M16"/>
</dbReference>
<comment type="similarity">
    <text evidence="2">Belongs to the peptidase M16 family.</text>
</comment>
<evidence type="ECO:0000313" key="18">
    <source>
        <dbReference type="EMBL" id="SYX09274.1"/>
    </source>
</evidence>
<evidence type="ECO:0000256" key="9">
    <source>
        <dbReference type="ARBA" id="ARBA00023049"/>
    </source>
</evidence>
<dbReference type="KEGG" id="chla:C834K_0834"/>
<dbReference type="InterPro" id="IPR011765">
    <property type="entry name" value="Pept_M16_N"/>
</dbReference>
<dbReference type="Pfam" id="PF00675">
    <property type="entry name" value="Peptidase_M16"/>
    <property type="match status" value="1"/>
</dbReference>
<evidence type="ECO:0000313" key="19">
    <source>
        <dbReference type="Proteomes" id="UP000258476"/>
    </source>
</evidence>
<dbReference type="GO" id="GO:0006508">
    <property type="term" value="P:proteolysis"/>
    <property type="evidence" value="ECO:0007669"/>
    <property type="project" value="UniProtKB-KW"/>
</dbReference>
<dbReference type="InterPro" id="IPR054734">
    <property type="entry name" value="PqqF-like_C_4"/>
</dbReference>
<dbReference type="RefSeq" id="WP_117274561.1">
    <property type="nucleotide sequence ID" value="NZ_LS992154.1"/>
</dbReference>
<dbReference type="InterPro" id="IPR032632">
    <property type="entry name" value="Peptidase_M16_M"/>
</dbReference>
<dbReference type="GO" id="GO:0046872">
    <property type="term" value="F:metal ion binding"/>
    <property type="evidence" value="ECO:0007669"/>
    <property type="project" value="UniProtKB-KW"/>
</dbReference>
<keyword evidence="9" id="KW-0482">Metalloprotease</keyword>
<dbReference type="InterPro" id="IPR007863">
    <property type="entry name" value="Peptidase_M16_C"/>
</dbReference>
<evidence type="ECO:0000259" key="16">
    <source>
        <dbReference type="Pfam" id="PF16187"/>
    </source>
</evidence>
<keyword evidence="6" id="KW-0479">Metal-binding</keyword>
<evidence type="ECO:0000256" key="12">
    <source>
        <dbReference type="ARBA" id="ARBA00033450"/>
    </source>
</evidence>
<proteinExistence type="inferred from homology"/>
<feature type="domain" description="Coenzyme PQQ synthesis protein F-like C-terminal lobe" evidence="17">
    <location>
        <begin position="787"/>
        <end position="877"/>
    </location>
</feature>
<dbReference type="Gene3D" id="3.30.830.10">
    <property type="entry name" value="Metalloenzyme, LuxS/M16 peptidase-like"/>
    <property type="match status" value="4"/>
</dbReference>
<dbReference type="OrthoDB" id="9811314at2"/>
<evidence type="ECO:0000256" key="5">
    <source>
        <dbReference type="ARBA" id="ARBA00022670"/>
    </source>
</evidence>
<dbReference type="PROSITE" id="PS51257">
    <property type="entry name" value="PROKAR_LIPOPROTEIN"/>
    <property type="match status" value="1"/>
</dbReference>
<evidence type="ECO:0000259" key="14">
    <source>
        <dbReference type="Pfam" id="PF00675"/>
    </source>
</evidence>
<keyword evidence="7" id="KW-0378">Hydrolase</keyword>
<protein>
    <recommendedName>
        <fullName evidence="4">Protease 3</fullName>
        <ecNumber evidence="3">3.4.24.55</ecNumber>
    </recommendedName>
    <alternativeName>
        <fullName evidence="12">Pitrilysin</fullName>
    </alternativeName>
    <alternativeName>
        <fullName evidence="11">Protease III</fullName>
    </alternativeName>
    <alternativeName>
        <fullName evidence="10">Protease pi</fullName>
    </alternativeName>
</protein>
<keyword evidence="19" id="KW-1185">Reference proteome</keyword>
<dbReference type="Pfam" id="PF05193">
    <property type="entry name" value="Peptidase_M16_C"/>
    <property type="match status" value="1"/>
</dbReference>
<dbReference type="Proteomes" id="UP000258476">
    <property type="component" value="Chromosome"/>
</dbReference>
<dbReference type="EC" id="3.4.24.55" evidence="3"/>
<evidence type="ECO:0000256" key="8">
    <source>
        <dbReference type="ARBA" id="ARBA00022833"/>
    </source>
</evidence>
<organism evidence="18 19">
    <name type="scientific">Chlamydia poikilotherma</name>
    <dbReference type="NCBI Taxonomy" id="1967783"/>
    <lineage>
        <taxon>Bacteria</taxon>
        <taxon>Pseudomonadati</taxon>
        <taxon>Chlamydiota</taxon>
        <taxon>Chlamydiia</taxon>
        <taxon>Chlamydiales</taxon>
        <taxon>Chlamydiaceae</taxon>
        <taxon>Chlamydia/Chlamydophila group</taxon>
        <taxon>Chlamydia</taxon>
    </lineage>
</organism>
<sequence>MKWKALSVTLLLSLLVTACKQHTRTIPDQCPLKVLTPSIANQKTAKIICANGLQLLIISNPGISTSGAALAVKTGNSSDPKEFPGLAHLTEHCVFLGNEKYPNSDGFSHFLSNNNGTYNAYTGSYTTSYLFSIKNSAFSEAIDQFVHLFIQPLFDQEDVDREKNAVNQEFAMHPNKDLRRVHRIQQLIAPKGHPIQRFGCGNASTLAKVRSQDMHPWFDQHYHPENMIAVVHTTEPIEKAVKKFPKIFAKIPSKKNNLHKKTFSHPEEDFSSGKLYINSAVEPTASIKIYWHLYNTSQASLGCYAALAYVLNHEATDSLVSLLKEEKLITEFDSGFYKTSESTGSFTIYYQLTEKGEREYSKVLLHTFKYLHQIQKQGIPEYCLKDISTINALEYCYSSKTDLFRTLQGQIADLIDEDLTTYPYQSLVYPQYSFQEEQDTLTILSDPYQAHYVLSTKNPENWKDATKHYDSIFKMDYYEKSLPDLESYKQASVQEHMALPQPNIYIPKNIEVSNISKIDNKEFPFKPQLAYEDAGLTFYYCEDHFYTMPKLTINLRMRSPNISRKDIRSLIATDLCSLAINENLLKQYYLAAQASLFFSTSLRGDGLNLEITGYNTTAPILLKSILSSLKPSINQERFDIHKQQLMETYQRKISECPIRAGMDRLWSYTLNDVYSYHDKLTTLQTMDFEEVEKFSNIMFEQLHVEAMALGPPSKKQEQELVTIVKDFVSSYPTYEADAFYYQRQDKEISNIKIDYPLSGNAMLLVLQDKHSSSIEHIVATEMMFKWLHHIAFAHLRTEQQLGYVIGACYHEPLLCPSGLFYIRSNAYTPQELVIKTKTFIEGVAISPEKFGMSEQYFSDLKDAYIKNITDPTYSLESMGSALFSLAFEKASVQFSLPNEKIIAAKAMDYMTFKTYCQEFLNQKPGSEIPVYIHGKDR</sequence>
<feature type="chain" id="PRO_5017220715" description="Protease 3" evidence="13">
    <location>
        <begin position="19"/>
        <end position="937"/>
    </location>
</feature>
<evidence type="ECO:0000256" key="7">
    <source>
        <dbReference type="ARBA" id="ARBA00022801"/>
    </source>
</evidence>
<evidence type="ECO:0000256" key="2">
    <source>
        <dbReference type="ARBA" id="ARBA00007261"/>
    </source>
</evidence>
<keyword evidence="8" id="KW-0862">Zinc</keyword>
<keyword evidence="13" id="KW-0732">Signal</keyword>